<dbReference type="PANTHER" id="PTHR47234:SF2">
    <property type="entry name" value="TONB-DEPENDENT RECEPTOR"/>
    <property type="match status" value="1"/>
</dbReference>
<keyword evidence="8" id="KW-0675">Receptor</keyword>
<gene>
    <name evidence="8" type="ordered locus">Fraau_0156</name>
</gene>
<reference evidence="8" key="1">
    <citation type="submission" date="2012-02" db="EMBL/GenBank/DDBJ databases">
        <title>The complete genome of Frateuria aurantia DSM 6220.</title>
        <authorList>
            <consortium name="US DOE Joint Genome Institute (JGI-PGF)"/>
            <person name="Lucas S."/>
            <person name="Copeland A."/>
            <person name="Lapidus A."/>
            <person name="Glavina del Rio T."/>
            <person name="Dalin E."/>
            <person name="Tice H."/>
            <person name="Bruce D."/>
            <person name="Goodwin L."/>
            <person name="Pitluck S."/>
            <person name="Peters L."/>
            <person name="Ovchinnikova G."/>
            <person name="Teshima H."/>
            <person name="Kyrpides N."/>
            <person name="Mavromatis K."/>
            <person name="Ivanova N."/>
            <person name="Brettin T."/>
            <person name="Detter J.C."/>
            <person name="Han C."/>
            <person name="Larimer F."/>
            <person name="Land M."/>
            <person name="Hauser L."/>
            <person name="Markowitz V."/>
            <person name="Cheng J.-F."/>
            <person name="Hugenholtz P."/>
            <person name="Woyke T."/>
            <person name="Wu D."/>
            <person name="Brambilla E."/>
            <person name="Klenk H.-P."/>
            <person name="Eisen J.A."/>
        </authorList>
    </citation>
    <scope>NUCLEOTIDE SEQUENCE</scope>
    <source>
        <strain evidence="8">DSM 6220</strain>
    </source>
</reference>
<organism evidence="8 9">
    <name type="scientific">Frateuria aurantia (strain ATCC 33424 / DSM 6220 / KCTC 2777 / LMG 1558 / NBRC 3245 / NCIMB 13370)</name>
    <name type="common">Acetobacter aurantius</name>
    <dbReference type="NCBI Taxonomy" id="767434"/>
    <lineage>
        <taxon>Bacteria</taxon>
        <taxon>Pseudomonadati</taxon>
        <taxon>Pseudomonadota</taxon>
        <taxon>Gammaproteobacteria</taxon>
        <taxon>Lysobacterales</taxon>
        <taxon>Rhodanobacteraceae</taxon>
        <taxon>Frateuria</taxon>
    </lineage>
</organism>
<evidence type="ECO:0000256" key="3">
    <source>
        <dbReference type="ARBA" id="ARBA00023237"/>
    </source>
</evidence>
<dbReference type="eggNOG" id="COG4771">
    <property type="taxonomic scope" value="Bacteria"/>
</dbReference>
<dbReference type="Gene3D" id="2.40.170.20">
    <property type="entry name" value="TonB-dependent receptor, beta-barrel domain"/>
    <property type="match status" value="1"/>
</dbReference>
<dbReference type="Pfam" id="PF07715">
    <property type="entry name" value="Plug"/>
    <property type="match status" value="1"/>
</dbReference>
<evidence type="ECO:0000259" key="6">
    <source>
        <dbReference type="Pfam" id="PF00593"/>
    </source>
</evidence>
<feature type="domain" description="TonB-dependent receptor-like beta-barrel" evidence="6">
    <location>
        <begin position="384"/>
        <end position="929"/>
    </location>
</feature>
<evidence type="ECO:0000256" key="5">
    <source>
        <dbReference type="SAM" id="SignalP"/>
    </source>
</evidence>
<dbReference type="RefSeq" id="WP_014401660.1">
    <property type="nucleotide sequence ID" value="NC_017033.1"/>
</dbReference>
<accession>H8L0M8</accession>
<dbReference type="SUPFAM" id="SSF56935">
    <property type="entry name" value="Porins"/>
    <property type="match status" value="1"/>
</dbReference>
<protein>
    <submittedName>
        <fullName evidence="8">Outer membrane cobalamin receptor protein</fullName>
    </submittedName>
</protein>
<dbReference type="AlphaFoldDB" id="H8L0M8"/>
<dbReference type="eggNOG" id="COG1629">
    <property type="taxonomic scope" value="Bacteria"/>
</dbReference>
<dbReference type="InterPro" id="IPR012910">
    <property type="entry name" value="Plug_dom"/>
</dbReference>
<evidence type="ECO:0000313" key="9">
    <source>
        <dbReference type="Proteomes" id="UP000005234"/>
    </source>
</evidence>
<dbReference type="PANTHER" id="PTHR47234">
    <property type="match status" value="1"/>
</dbReference>
<dbReference type="HOGENOM" id="CLU_010745_0_0_6"/>
<dbReference type="InterPro" id="IPR000531">
    <property type="entry name" value="Beta-barrel_TonB"/>
</dbReference>
<dbReference type="InterPro" id="IPR036942">
    <property type="entry name" value="Beta-barrel_TonB_sf"/>
</dbReference>
<keyword evidence="4" id="KW-0798">TonB box</keyword>
<dbReference type="GO" id="GO:0009279">
    <property type="term" value="C:cell outer membrane"/>
    <property type="evidence" value="ECO:0007669"/>
    <property type="project" value="UniProtKB-SubCell"/>
</dbReference>
<comment type="subcellular location">
    <subcellularLocation>
        <location evidence="1 4">Cell outer membrane</location>
    </subcellularLocation>
</comment>
<dbReference type="STRING" id="767434.Fraau_0156"/>
<keyword evidence="2 4" id="KW-0472">Membrane</keyword>
<dbReference type="InterPro" id="IPR037066">
    <property type="entry name" value="Plug_dom_sf"/>
</dbReference>
<evidence type="ECO:0000313" key="8">
    <source>
        <dbReference type="EMBL" id="AFC84654.1"/>
    </source>
</evidence>
<dbReference type="EMBL" id="CP003350">
    <property type="protein sequence ID" value="AFC84654.1"/>
    <property type="molecule type" value="Genomic_DNA"/>
</dbReference>
<feature type="chain" id="PRO_5003615531" evidence="5">
    <location>
        <begin position="30"/>
        <end position="966"/>
    </location>
</feature>
<keyword evidence="3" id="KW-0998">Cell outer membrane</keyword>
<dbReference type="OrthoDB" id="6276154at2"/>
<dbReference type="KEGG" id="fau:Fraau_0156"/>
<comment type="similarity">
    <text evidence="4">Belongs to the TonB-dependent receptor family.</text>
</comment>
<evidence type="ECO:0000259" key="7">
    <source>
        <dbReference type="Pfam" id="PF07715"/>
    </source>
</evidence>
<keyword evidence="9" id="KW-1185">Reference proteome</keyword>
<dbReference type="Gene3D" id="2.170.130.10">
    <property type="entry name" value="TonB-dependent receptor, plug domain"/>
    <property type="match status" value="1"/>
</dbReference>
<name>H8L0M8_FRAAD</name>
<dbReference type="Pfam" id="PF00593">
    <property type="entry name" value="TonB_dep_Rec_b-barrel"/>
    <property type="match status" value="1"/>
</dbReference>
<keyword evidence="5" id="KW-0732">Signal</keyword>
<feature type="domain" description="TonB-dependent receptor plug" evidence="7">
    <location>
        <begin position="60"/>
        <end position="172"/>
    </location>
</feature>
<dbReference type="Proteomes" id="UP000005234">
    <property type="component" value="Chromosome"/>
</dbReference>
<sequence length="966" mass="105675">MNSREDRLAHVVRRALAWGLAFASIQAMAQSDSDDKEKQQAKQLKAVQVTGSAIRSVDYENAQPVFTMTATDIKKTGLTNVGDILQQMPISGAQGFSKAAVLNSGKEQGGQYVNLYNLGEQRTLVLVNGKRWTTSLSGLADISTIPVALIDHIDVLQDGASPIYGSDAVSGVVNIILKDHFNGAQLDTQIGMNQGGDAATEMASFTVGTTTRKASIIFNANFNRTTAVWANSRRWTDSATGPNHVYDGTSAIGPWGKYQDPRDTSRTPPFYTQNHTGGYDGNGVAQPGFHEGVNPSDRYNSAQQMMLQQPTELRSLFTSAAYNFTDNLRFHATGMYAERESDQTIAGMPLQSTTQAGYPVYISADSIYNPLVEQGVAGQDITSWNRRITELRRQTHTDAKSYHFDVGLDGDFELNNHDWHWDAGVNYNKWDATSRGSGNINLINLKKALGPSFINAQGVAQCGTSADPISLSSCVPFNILAGPGATGNEAALNYINARTLSRQSSEVKQYTANIGGGLFNLPAGEVQFAFGFEHRDLSGYDQPDSMSSAGYTSDLAAQPTDGGYHANEFYGELNIPVLADLPGAKKFDIDIQSRYSDYSGDIGSMFRTKYSFVYQPFNDLMFRGTYAQGMRAPALMDTFGGGSQTFSGYTDPCDVDYGSTSNPKVAAACRAAGLGSDFHQTDANGNAVTTTNAQPPSAYLSGVGNAGLKPETSISRSLGLVYSPSYIQGLNFNVDFYSIRIDNMITTLSASTILSQCYETGAYCDRFSRDQNTGQVVDMQAGNTNLGWMSTSGYQFGFTYNIPQFTVAGADIGRFQVGMNANYLQSFKQQATPDSDVVSYIGQWSYPRFRGNLGINWNRGDWSAQWDFRYYGSSRDVCNYDTECSNPDYFNNSWGSDGYNHKGSITYQDLNIAWAAPWNSSISFGIRNLFNRKPPVNYSVGNSSAAPYDPAYDIDRYFYLQYSQKF</sequence>
<proteinExistence type="inferred from homology"/>
<evidence type="ECO:0000256" key="1">
    <source>
        <dbReference type="ARBA" id="ARBA00004442"/>
    </source>
</evidence>
<feature type="signal peptide" evidence="5">
    <location>
        <begin position="1"/>
        <end position="29"/>
    </location>
</feature>
<evidence type="ECO:0000256" key="2">
    <source>
        <dbReference type="ARBA" id="ARBA00023136"/>
    </source>
</evidence>
<evidence type="ECO:0000256" key="4">
    <source>
        <dbReference type="RuleBase" id="RU003357"/>
    </source>
</evidence>